<comment type="function">
    <text evidence="1">Required for the processing of the 27S pre-rRNA.</text>
</comment>
<dbReference type="PANTHER" id="PTHR13028:SF0">
    <property type="entry name" value="RRNA-PROCESSING PROTEIN EBP2-RELATED"/>
    <property type="match status" value="1"/>
</dbReference>
<feature type="compositionally biased region" description="Basic residues" evidence="7">
    <location>
        <begin position="230"/>
        <end position="254"/>
    </location>
</feature>
<keyword evidence="5" id="KW-0175">Coiled coil</keyword>
<dbReference type="EMBL" id="AP028915">
    <property type="protein sequence ID" value="BES96410.1"/>
    <property type="molecule type" value="Genomic_DNA"/>
</dbReference>
<evidence type="ECO:0000256" key="1">
    <source>
        <dbReference type="ARBA" id="ARBA00003387"/>
    </source>
</evidence>
<comment type="similarity">
    <text evidence="3">Belongs to the EBP2 family.</text>
</comment>
<organism evidence="8 9">
    <name type="scientific">Nesidiocoris tenuis</name>
    <dbReference type="NCBI Taxonomy" id="355587"/>
    <lineage>
        <taxon>Eukaryota</taxon>
        <taxon>Metazoa</taxon>
        <taxon>Ecdysozoa</taxon>
        <taxon>Arthropoda</taxon>
        <taxon>Hexapoda</taxon>
        <taxon>Insecta</taxon>
        <taxon>Pterygota</taxon>
        <taxon>Neoptera</taxon>
        <taxon>Paraneoptera</taxon>
        <taxon>Hemiptera</taxon>
        <taxon>Heteroptera</taxon>
        <taxon>Panheteroptera</taxon>
        <taxon>Cimicomorpha</taxon>
        <taxon>Miridae</taxon>
        <taxon>Dicyphina</taxon>
        <taxon>Nesidiocoris</taxon>
    </lineage>
</organism>
<comment type="subcellular location">
    <subcellularLocation>
        <location evidence="2">Nucleus</location>
        <location evidence="2">Nucleolus</location>
    </subcellularLocation>
</comment>
<evidence type="ECO:0000256" key="2">
    <source>
        <dbReference type="ARBA" id="ARBA00004604"/>
    </source>
</evidence>
<feature type="compositionally biased region" description="Acidic residues" evidence="7">
    <location>
        <begin position="10"/>
        <end position="22"/>
    </location>
</feature>
<dbReference type="Proteomes" id="UP001307889">
    <property type="component" value="Chromosome 7"/>
</dbReference>
<reference evidence="8 9" key="1">
    <citation type="submission" date="2023-09" db="EMBL/GenBank/DDBJ databases">
        <title>Nesidiocoris tenuis whole genome shotgun sequence.</title>
        <authorList>
            <person name="Shibata T."/>
            <person name="Shimoda M."/>
            <person name="Kobayashi T."/>
            <person name="Uehara T."/>
        </authorList>
    </citation>
    <scope>NUCLEOTIDE SEQUENCE [LARGE SCALE GENOMIC DNA]</scope>
    <source>
        <strain evidence="8 9">Japan</strain>
    </source>
</reference>
<evidence type="ECO:0000256" key="5">
    <source>
        <dbReference type="ARBA" id="ARBA00023054"/>
    </source>
</evidence>
<dbReference type="Pfam" id="PF05890">
    <property type="entry name" value="Ebp2"/>
    <property type="match status" value="1"/>
</dbReference>
<dbReference type="InterPro" id="IPR008610">
    <property type="entry name" value="Ebp2"/>
</dbReference>
<feature type="region of interest" description="Disordered" evidence="7">
    <location>
        <begin position="213"/>
        <end position="298"/>
    </location>
</feature>
<feature type="region of interest" description="Disordered" evidence="7">
    <location>
        <begin position="1"/>
        <end position="27"/>
    </location>
</feature>
<gene>
    <name evidence="8" type="ORF">NTJ_09221</name>
</gene>
<evidence type="ECO:0000256" key="6">
    <source>
        <dbReference type="ARBA" id="ARBA00023242"/>
    </source>
</evidence>
<dbReference type="PANTHER" id="PTHR13028">
    <property type="entry name" value="RRNA PROCESSING PROTEIN EBNA1-BINDING PROTEIN-RELATED"/>
    <property type="match status" value="1"/>
</dbReference>
<keyword evidence="6" id="KW-0539">Nucleus</keyword>
<evidence type="ECO:0000256" key="7">
    <source>
        <dbReference type="SAM" id="MobiDB-lite"/>
    </source>
</evidence>
<evidence type="ECO:0000256" key="3">
    <source>
        <dbReference type="ARBA" id="ARBA00007336"/>
    </source>
</evidence>
<name>A0ABN7AW56_9HEMI</name>
<evidence type="ECO:0000256" key="4">
    <source>
        <dbReference type="ARBA" id="ARBA00022517"/>
    </source>
</evidence>
<evidence type="ECO:0000313" key="9">
    <source>
        <dbReference type="Proteomes" id="UP001307889"/>
    </source>
</evidence>
<evidence type="ECO:0000313" key="8">
    <source>
        <dbReference type="EMBL" id="BES96410.1"/>
    </source>
</evidence>
<sequence length="298" mass="33861">MPDKTLRDLEAEELDMEDNESTDSEHEALQEAYAKGILKPGMNFPSTQRKLANNIRLMKETLSDIQLDLPWVEKLDVISSLAPIAPELSLQLKDSETNPVVHDDLKRESIFYRQAQKAVLDSLPRLRELGIPTHRPDDYFAEMAKSDQHMQKVKVALIKEKAEAERVERVRAMRGQKKLQKALNAQAKVAQVNAKKEMMDQVKKFRKGETKDLSFLDGKKTKAGQNGPKTNKKSAMKKNFKDRKFGHGGKKRDSKRNTRDSTSGFDKQRPSKSGKPGKKGPNKRPGKSVRTKNKSKKR</sequence>
<feature type="compositionally biased region" description="Basic residues" evidence="7">
    <location>
        <begin position="270"/>
        <end position="298"/>
    </location>
</feature>
<protein>
    <submittedName>
        <fullName evidence="8">rRNA-processing protein</fullName>
    </submittedName>
</protein>
<accession>A0ABN7AW56</accession>
<proteinExistence type="inferred from homology"/>
<keyword evidence="4" id="KW-0690">Ribosome biogenesis</keyword>
<keyword evidence="9" id="KW-1185">Reference proteome</keyword>